<proteinExistence type="predicted"/>
<keyword evidence="3" id="KW-1185">Reference proteome</keyword>
<dbReference type="AlphaFoldDB" id="A0A422NG21"/>
<feature type="region of interest" description="Disordered" evidence="1">
    <location>
        <begin position="1"/>
        <end position="31"/>
    </location>
</feature>
<feature type="compositionally biased region" description="Basic and acidic residues" evidence="1">
    <location>
        <begin position="11"/>
        <end position="28"/>
    </location>
</feature>
<dbReference type="EMBL" id="MKGL01000164">
    <property type="protein sequence ID" value="RNF04412.1"/>
    <property type="molecule type" value="Genomic_DNA"/>
</dbReference>
<gene>
    <name evidence="2" type="ORF">TraAM80_05192</name>
</gene>
<dbReference type="OrthoDB" id="267651at2759"/>
<accession>A0A422NG21</accession>
<dbReference type="GeneID" id="40329125"/>
<protein>
    <submittedName>
        <fullName evidence="2">Uncharacterized protein</fullName>
    </submittedName>
</protein>
<dbReference type="RefSeq" id="XP_029238087.1">
    <property type="nucleotide sequence ID" value="XM_029382082.1"/>
</dbReference>
<dbReference type="OMA" id="TACIPDA"/>
<organism evidence="2 3">
    <name type="scientific">Trypanosoma rangeli</name>
    <dbReference type="NCBI Taxonomy" id="5698"/>
    <lineage>
        <taxon>Eukaryota</taxon>
        <taxon>Discoba</taxon>
        <taxon>Euglenozoa</taxon>
        <taxon>Kinetoplastea</taxon>
        <taxon>Metakinetoplastina</taxon>
        <taxon>Trypanosomatida</taxon>
        <taxon>Trypanosomatidae</taxon>
        <taxon>Trypanosoma</taxon>
        <taxon>Herpetosoma</taxon>
    </lineage>
</organism>
<reference evidence="2 3" key="1">
    <citation type="journal article" date="2018" name="BMC Genomics">
        <title>Genomic comparison of Trypanosoma conorhini and Trypanosoma rangeli to Trypanosoma cruzi strains of high and low virulence.</title>
        <authorList>
            <person name="Bradwell K.R."/>
            <person name="Koparde V.N."/>
            <person name="Matveyev A.V."/>
            <person name="Serrano M.G."/>
            <person name="Alves J.M."/>
            <person name="Parikh H."/>
            <person name="Huang B."/>
            <person name="Lee V."/>
            <person name="Espinosa-Alvarez O."/>
            <person name="Ortiz P.A."/>
            <person name="Costa-Martins A.G."/>
            <person name="Teixeira M.M."/>
            <person name="Buck G.A."/>
        </authorList>
    </citation>
    <scope>NUCLEOTIDE SEQUENCE [LARGE SCALE GENOMIC DNA]</scope>
    <source>
        <strain evidence="2 3">AM80</strain>
    </source>
</reference>
<name>A0A422NG21_TRYRA</name>
<evidence type="ECO:0000256" key="1">
    <source>
        <dbReference type="SAM" id="MobiDB-lite"/>
    </source>
</evidence>
<comment type="caution">
    <text evidence="2">The sequence shown here is derived from an EMBL/GenBank/DDBJ whole genome shotgun (WGS) entry which is preliminary data.</text>
</comment>
<dbReference type="Proteomes" id="UP000283634">
    <property type="component" value="Unassembled WGS sequence"/>
</dbReference>
<evidence type="ECO:0000313" key="3">
    <source>
        <dbReference type="Proteomes" id="UP000283634"/>
    </source>
</evidence>
<sequence length="106" mass="11390">MDGPTIKRARKEVTLTRKTESCGEDEKNAASTSYAAASCATVEEAGGDVASECSFASSLASDKETELLAEGEKLSGAALREFLKRNFIDYIEQKTACIPDAEEKDM</sequence>
<evidence type="ECO:0000313" key="2">
    <source>
        <dbReference type="EMBL" id="RNF04412.1"/>
    </source>
</evidence>